<dbReference type="Pfam" id="PF02563">
    <property type="entry name" value="Poly_export"/>
    <property type="match status" value="1"/>
</dbReference>
<dbReference type="InterPro" id="IPR049712">
    <property type="entry name" value="Poly_export"/>
</dbReference>
<dbReference type="RefSeq" id="WP_204948434.1">
    <property type="nucleotide sequence ID" value="NZ_BSFF01000002.1"/>
</dbReference>
<dbReference type="GO" id="GO:0015159">
    <property type="term" value="F:polysaccharide transmembrane transporter activity"/>
    <property type="evidence" value="ECO:0007669"/>
    <property type="project" value="InterPro"/>
</dbReference>
<dbReference type="EMBL" id="JAFBCY010000001">
    <property type="protein sequence ID" value="MBM7849955.1"/>
    <property type="molecule type" value="Genomic_DNA"/>
</dbReference>
<keyword evidence="8" id="KW-1185">Reference proteome</keyword>
<protein>
    <submittedName>
        <fullName evidence="6">Exopolysaccharide biosynthesis protein</fullName>
    </submittedName>
    <submittedName>
        <fullName evidence="7">Polysaccharide export outer membrane protein</fullName>
    </submittedName>
</protein>
<feature type="signal peptide" evidence="3">
    <location>
        <begin position="1"/>
        <end position="31"/>
    </location>
</feature>
<evidence type="ECO:0000256" key="1">
    <source>
        <dbReference type="ARBA" id="ARBA00022729"/>
    </source>
</evidence>
<dbReference type="PANTHER" id="PTHR33619:SF3">
    <property type="entry name" value="POLYSACCHARIDE EXPORT PROTEIN GFCE-RELATED"/>
    <property type="match status" value="1"/>
</dbReference>
<evidence type="ECO:0000313" key="7">
    <source>
        <dbReference type="EMBL" id="MBM7849955.1"/>
    </source>
</evidence>
<dbReference type="InterPro" id="IPR003715">
    <property type="entry name" value="Poly_export_N"/>
</dbReference>
<evidence type="ECO:0000313" key="8">
    <source>
        <dbReference type="Proteomes" id="UP000758856"/>
    </source>
</evidence>
<gene>
    <name evidence="6" type="primary">bme11</name>
    <name evidence="6" type="ORF">GCM10008170_12650</name>
    <name evidence="7" type="ORF">JOD31_000167</name>
</gene>
<dbReference type="Gene3D" id="3.30.1950.10">
    <property type="entry name" value="wza like domain"/>
    <property type="match status" value="1"/>
</dbReference>
<reference evidence="7 8" key="2">
    <citation type="submission" date="2021-01" db="EMBL/GenBank/DDBJ databases">
        <title>Genomic Encyclopedia of Type Strains, Phase IV (KMG-IV): sequencing the most valuable type-strain genomes for metagenomic binning, comparative biology and taxonomic classification.</title>
        <authorList>
            <person name="Goeker M."/>
        </authorList>
    </citation>
    <scope>NUCLEOTIDE SEQUENCE [LARGE SCALE GENOMIC DNA]</scope>
    <source>
        <strain evidence="7 8">DSM 6130</strain>
    </source>
</reference>
<evidence type="ECO:0000313" key="9">
    <source>
        <dbReference type="Proteomes" id="UP001143400"/>
    </source>
</evidence>
<dbReference type="Proteomes" id="UP000758856">
    <property type="component" value="Unassembled WGS sequence"/>
</dbReference>
<reference evidence="6" key="3">
    <citation type="submission" date="2023-01" db="EMBL/GenBank/DDBJ databases">
        <authorList>
            <person name="Sun Q."/>
            <person name="Evtushenko L."/>
        </authorList>
    </citation>
    <scope>NUCLEOTIDE SEQUENCE</scope>
    <source>
        <strain evidence="6">VKM B-1606</strain>
    </source>
</reference>
<comment type="caution">
    <text evidence="6">The sequence shown here is derived from an EMBL/GenBank/DDBJ whole genome shotgun (WGS) entry which is preliminary data.</text>
</comment>
<accession>A0A9W6IRM9</accession>
<name>A0A9W6IRM9_9HYPH</name>
<dbReference type="Proteomes" id="UP001143400">
    <property type="component" value="Unassembled WGS sequence"/>
</dbReference>
<evidence type="ECO:0000256" key="3">
    <source>
        <dbReference type="SAM" id="SignalP"/>
    </source>
</evidence>
<sequence>MSLRRMAPRGSLALTAAVATIALLRPAGAGAADRPAEYRVGAGDLLQITVVGETELTGKFRVGPDGAISYPLVGSLAAADRSVADLAQDLAARLAERAPTRSAPLVEVAEYAPVFASGELERPGQYAFRPGMVALELVAVAGGLRRPRLATDSLMLQVIAAEQEVADQRLARVAARVHRARIAAEIARAPFAPDAAALGDPFVPAADLTAIVDNEKALFEVRKTVLAGQQAALRSQGANYDQEIAALRRSIALHEDEIGLLQQEVNTAQGLVEKGLAPLPRLLASKRQLSATRRDALDLDSYLARARQNKLQIEQKIQELGDQQAKDNAGARLDLDLNLARIERKLRAATAALTETGGRLAAGPAQIPEPSFRIARVAGDVYVDLPADEFTRLEPRDILRVDRPEPTPAPARESRATAEAITGR</sequence>
<feature type="domain" description="Polysaccharide export protein N-terminal" evidence="4">
    <location>
        <begin position="34"/>
        <end position="99"/>
    </location>
</feature>
<feature type="region of interest" description="Disordered" evidence="2">
    <location>
        <begin position="400"/>
        <end position="424"/>
    </location>
</feature>
<evidence type="ECO:0000259" key="4">
    <source>
        <dbReference type="Pfam" id="PF02563"/>
    </source>
</evidence>
<keyword evidence="1 3" id="KW-0732">Signal</keyword>
<dbReference type="EMBL" id="BSFF01000002">
    <property type="protein sequence ID" value="GLK55246.1"/>
    <property type="molecule type" value="Genomic_DNA"/>
</dbReference>
<reference evidence="6" key="1">
    <citation type="journal article" date="2014" name="Int. J. Syst. Evol. Microbiol.">
        <title>Complete genome sequence of Corynebacterium casei LMG S-19264T (=DSM 44701T), isolated from a smear-ripened cheese.</title>
        <authorList>
            <consortium name="US DOE Joint Genome Institute (JGI-PGF)"/>
            <person name="Walter F."/>
            <person name="Albersmeier A."/>
            <person name="Kalinowski J."/>
            <person name="Ruckert C."/>
        </authorList>
    </citation>
    <scope>NUCLEOTIDE SEQUENCE</scope>
    <source>
        <strain evidence="6">VKM B-1606</strain>
    </source>
</reference>
<dbReference type="PANTHER" id="PTHR33619">
    <property type="entry name" value="POLYSACCHARIDE EXPORT PROTEIN GFCE-RELATED"/>
    <property type="match status" value="1"/>
</dbReference>
<organism evidence="6 9">
    <name type="scientific">Methylopila capsulata</name>
    <dbReference type="NCBI Taxonomy" id="61654"/>
    <lineage>
        <taxon>Bacteria</taxon>
        <taxon>Pseudomonadati</taxon>
        <taxon>Pseudomonadota</taxon>
        <taxon>Alphaproteobacteria</taxon>
        <taxon>Hyphomicrobiales</taxon>
        <taxon>Methylopilaceae</taxon>
        <taxon>Methylopila</taxon>
    </lineage>
</organism>
<evidence type="ECO:0000259" key="5">
    <source>
        <dbReference type="Pfam" id="PF25994"/>
    </source>
</evidence>
<feature type="chain" id="PRO_5040734424" evidence="3">
    <location>
        <begin position="32"/>
        <end position="424"/>
    </location>
</feature>
<dbReference type="Pfam" id="PF25994">
    <property type="entry name" value="HH_AprE"/>
    <property type="match status" value="1"/>
</dbReference>
<dbReference type="InterPro" id="IPR058781">
    <property type="entry name" value="HH_AprE-like"/>
</dbReference>
<evidence type="ECO:0000313" key="6">
    <source>
        <dbReference type="EMBL" id="GLK55246.1"/>
    </source>
</evidence>
<proteinExistence type="predicted"/>
<feature type="domain" description="AprE-like long alpha-helical hairpin" evidence="5">
    <location>
        <begin position="163"/>
        <end position="350"/>
    </location>
</feature>
<evidence type="ECO:0000256" key="2">
    <source>
        <dbReference type="SAM" id="MobiDB-lite"/>
    </source>
</evidence>
<dbReference type="AlphaFoldDB" id="A0A9W6IRM9"/>